<gene>
    <name evidence="1" type="primary">WBGene00282044</name>
</gene>
<accession>A0A2A6C6G4</accession>
<sequence length="188" mass="20686">MLTLILRMHWPVAMSHTRTILSVAHENSYRNPYRTCIFEVRACDCCGTTDTSALLSKRPLFAAKGGIRYRTTGGRAGKRRPLERVDIHHLGPVQLGLDVVGRRVARAASSDLDDVGLLHGMGWDDTVVNHGLAAAAVGLSSGIQNDGSCFDRPSDIKYNIHLLHWFRVQTALGLALLELARLTWVSMA</sequence>
<reference evidence="1" key="2">
    <citation type="submission" date="2022-06" db="UniProtKB">
        <authorList>
            <consortium name="EnsemblMetazoa"/>
        </authorList>
    </citation>
    <scope>IDENTIFICATION</scope>
    <source>
        <strain evidence="1">PS312</strain>
    </source>
</reference>
<dbReference type="AlphaFoldDB" id="A0A2A6C6G4"/>
<evidence type="ECO:0000313" key="1">
    <source>
        <dbReference type="EnsemblMetazoa" id="PPA43675.1"/>
    </source>
</evidence>
<name>A0A2A6C6G4_PRIPA</name>
<organism evidence="1 2">
    <name type="scientific">Pristionchus pacificus</name>
    <name type="common">Parasitic nematode worm</name>
    <dbReference type="NCBI Taxonomy" id="54126"/>
    <lineage>
        <taxon>Eukaryota</taxon>
        <taxon>Metazoa</taxon>
        <taxon>Ecdysozoa</taxon>
        <taxon>Nematoda</taxon>
        <taxon>Chromadorea</taxon>
        <taxon>Rhabditida</taxon>
        <taxon>Rhabditina</taxon>
        <taxon>Diplogasteromorpha</taxon>
        <taxon>Diplogasteroidea</taxon>
        <taxon>Neodiplogasteridae</taxon>
        <taxon>Pristionchus</taxon>
    </lineage>
</organism>
<dbReference type="Proteomes" id="UP000005239">
    <property type="component" value="Unassembled WGS sequence"/>
</dbReference>
<dbReference type="EnsemblMetazoa" id="PPA43675.1">
    <property type="protein sequence ID" value="PPA43675.1"/>
    <property type="gene ID" value="WBGene00282044"/>
</dbReference>
<accession>A0A8R1UYF3</accession>
<proteinExistence type="predicted"/>
<evidence type="ECO:0000313" key="2">
    <source>
        <dbReference type="Proteomes" id="UP000005239"/>
    </source>
</evidence>
<protein>
    <submittedName>
        <fullName evidence="1">Uncharacterized protein</fullName>
    </submittedName>
</protein>
<reference evidence="2" key="1">
    <citation type="journal article" date="2008" name="Nat. Genet.">
        <title>The Pristionchus pacificus genome provides a unique perspective on nematode lifestyle and parasitism.</title>
        <authorList>
            <person name="Dieterich C."/>
            <person name="Clifton S.W."/>
            <person name="Schuster L.N."/>
            <person name="Chinwalla A."/>
            <person name="Delehaunty K."/>
            <person name="Dinkelacker I."/>
            <person name="Fulton L."/>
            <person name="Fulton R."/>
            <person name="Godfrey J."/>
            <person name="Minx P."/>
            <person name="Mitreva M."/>
            <person name="Roeseler W."/>
            <person name="Tian H."/>
            <person name="Witte H."/>
            <person name="Yang S.P."/>
            <person name="Wilson R.K."/>
            <person name="Sommer R.J."/>
        </authorList>
    </citation>
    <scope>NUCLEOTIDE SEQUENCE [LARGE SCALE GENOMIC DNA]</scope>
    <source>
        <strain evidence="2">PS312</strain>
    </source>
</reference>
<keyword evidence="2" id="KW-1185">Reference proteome</keyword>